<organism evidence="1 2">
    <name type="scientific">Mycena belliarum</name>
    <dbReference type="NCBI Taxonomy" id="1033014"/>
    <lineage>
        <taxon>Eukaryota</taxon>
        <taxon>Fungi</taxon>
        <taxon>Dikarya</taxon>
        <taxon>Basidiomycota</taxon>
        <taxon>Agaricomycotina</taxon>
        <taxon>Agaricomycetes</taxon>
        <taxon>Agaricomycetidae</taxon>
        <taxon>Agaricales</taxon>
        <taxon>Marasmiineae</taxon>
        <taxon>Mycenaceae</taxon>
        <taxon>Mycena</taxon>
    </lineage>
</organism>
<proteinExistence type="predicted"/>
<accession>A0AAD6U2X1</accession>
<gene>
    <name evidence="1" type="ORF">B0H15DRAFT_802563</name>
</gene>
<protein>
    <submittedName>
        <fullName evidence="1">Uncharacterized protein</fullName>
    </submittedName>
</protein>
<keyword evidence="2" id="KW-1185">Reference proteome</keyword>
<comment type="caution">
    <text evidence="1">The sequence shown here is derived from an EMBL/GenBank/DDBJ whole genome shotgun (WGS) entry which is preliminary data.</text>
</comment>
<evidence type="ECO:0000313" key="1">
    <source>
        <dbReference type="EMBL" id="KAJ7083958.1"/>
    </source>
</evidence>
<dbReference type="EMBL" id="JARJCN010000039">
    <property type="protein sequence ID" value="KAJ7083958.1"/>
    <property type="molecule type" value="Genomic_DNA"/>
</dbReference>
<name>A0AAD6U2X1_9AGAR</name>
<evidence type="ECO:0000313" key="2">
    <source>
        <dbReference type="Proteomes" id="UP001222325"/>
    </source>
</evidence>
<dbReference type="Proteomes" id="UP001222325">
    <property type="component" value="Unassembled WGS sequence"/>
</dbReference>
<sequence length="146" mass="16185">MFGGGKCTATCRAEIFGLHAKDLVGVEASDIPRCPGAQWVVGHETHSKALYVKASLTGVKAAIRAACHGKSPREQYYHFEALDIWKLQYLENVNSTKQINLAFLKTIALQNRRKLSNLFKSPTLLRVFAAFNRDLTHMGSNGILQP</sequence>
<dbReference type="AlphaFoldDB" id="A0AAD6U2X1"/>
<reference evidence="1" key="1">
    <citation type="submission" date="2023-03" db="EMBL/GenBank/DDBJ databases">
        <title>Massive genome expansion in bonnet fungi (Mycena s.s.) driven by repeated elements and novel gene families across ecological guilds.</title>
        <authorList>
            <consortium name="Lawrence Berkeley National Laboratory"/>
            <person name="Harder C.B."/>
            <person name="Miyauchi S."/>
            <person name="Viragh M."/>
            <person name="Kuo A."/>
            <person name="Thoen E."/>
            <person name="Andreopoulos B."/>
            <person name="Lu D."/>
            <person name="Skrede I."/>
            <person name="Drula E."/>
            <person name="Henrissat B."/>
            <person name="Morin E."/>
            <person name="Kohler A."/>
            <person name="Barry K."/>
            <person name="LaButti K."/>
            <person name="Morin E."/>
            <person name="Salamov A."/>
            <person name="Lipzen A."/>
            <person name="Mereny Z."/>
            <person name="Hegedus B."/>
            <person name="Baldrian P."/>
            <person name="Stursova M."/>
            <person name="Weitz H."/>
            <person name="Taylor A."/>
            <person name="Grigoriev I.V."/>
            <person name="Nagy L.G."/>
            <person name="Martin F."/>
            <person name="Kauserud H."/>
        </authorList>
    </citation>
    <scope>NUCLEOTIDE SEQUENCE</scope>
    <source>
        <strain evidence="1">CBHHK173m</strain>
    </source>
</reference>